<name>A0A7C5QD92_CALS0</name>
<dbReference type="EMBL" id="DRWN01000032">
    <property type="protein sequence ID" value="HHK68468.1"/>
    <property type="molecule type" value="Genomic_DNA"/>
</dbReference>
<accession>A0A7C5QD92</accession>
<proteinExistence type="predicted"/>
<dbReference type="AlphaFoldDB" id="A0A7C5QD92"/>
<protein>
    <submittedName>
        <fullName evidence="1">Uncharacterized protein</fullName>
    </submittedName>
</protein>
<gene>
    <name evidence="1" type="ORF">ENM11_04855</name>
</gene>
<sequence length="137" mass="15452">MDELKELIKKELVIKEEITPEDVKFFKEFLRITEHGKVLVLRDRANATLTDLLLLYLTGKKLANIAGLAPTAEVGLEEIVTETNLQKKVAVARLAESADRGEIIRKERGVYETTIIGIKSLMNRLSKTLETQKETDS</sequence>
<evidence type="ECO:0000313" key="1">
    <source>
        <dbReference type="EMBL" id="HHK68468.1"/>
    </source>
</evidence>
<comment type="caution">
    <text evidence="1">The sequence shown here is derived from an EMBL/GenBank/DDBJ whole genome shotgun (WGS) entry which is preliminary data.</text>
</comment>
<reference evidence="1" key="1">
    <citation type="journal article" date="2020" name="mSystems">
        <title>Genome- and Community-Level Interaction Insights into Carbon Utilization and Element Cycling Functions of Hydrothermarchaeota in Hydrothermal Sediment.</title>
        <authorList>
            <person name="Zhou Z."/>
            <person name="Liu Y."/>
            <person name="Xu W."/>
            <person name="Pan J."/>
            <person name="Luo Z.H."/>
            <person name="Li M."/>
        </authorList>
    </citation>
    <scope>NUCLEOTIDE SEQUENCE [LARGE SCALE GENOMIC DNA]</scope>
    <source>
        <strain evidence="1">SpSt-1056</strain>
    </source>
</reference>
<organism evidence="1">
    <name type="scientific">Caldiarchaeum subterraneum</name>
    <dbReference type="NCBI Taxonomy" id="311458"/>
    <lineage>
        <taxon>Archaea</taxon>
        <taxon>Nitrososphaerota</taxon>
        <taxon>Candidatus Caldarchaeales</taxon>
        <taxon>Candidatus Caldarchaeaceae</taxon>
        <taxon>Candidatus Caldarchaeum</taxon>
    </lineage>
</organism>